<evidence type="ECO:0000259" key="3">
    <source>
        <dbReference type="PROSITE" id="PS50158"/>
    </source>
</evidence>
<sequence>MSIVAHDPKYKKISPYDLTSGDNPGAVISQPLLNGLNYDEWALNFRMALISRKKFEFLDGSIPKPAAGDPHLEDWIANNHLMLRNALATCKQNGSTVDDYFGRLTKIWDGIAECMNTKRCSCGKCECDLNTAYDNEKEILRVHDFLSGLDDSTHGVFRSQLCAITPLPDLDSIYKTIVQNETLRLNSIPDLAVMGFAAQASGPMNQVWTHDVPRQSSDQPNNVGFGSTNRDPTRKCTSCGKSGHEASACFKVIGYPDWWPNKPHNKIGAQGSQGSVMGRGRGFTPRVNSTQIASANTAAVESSLLLTDADRQGLSGLSDEQCRLVQQFLNAGKSSSPTGVTDKLMILQDRITRMLIGAGEREGEGLYRFRGIEMVTALQTSVRPDMSLWHKCLGHPSFSVTGIVSGVTCSSSDSDMSFMLRVVMYIFVQNKLNSVFPIV</sequence>
<dbReference type="Pfam" id="PF14244">
    <property type="entry name" value="Retrotran_gag_3"/>
    <property type="match status" value="1"/>
</dbReference>
<dbReference type="GO" id="GO:0003676">
    <property type="term" value="F:nucleic acid binding"/>
    <property type="evidence" value="ECO:0007669"/>
    <property type="project" value="InterPro"/>
</dbReference>
<reference evidence="4" key="1">
    <citation type="submission" date="2020-01" db="EMBL/GenBank/DDBJ databases">
        <authorList>
            <person name="Mishra B."/>
        </authorList>
    </citation>
    <scope>NUCLEOTIDE SEQUENCE [LARGE SCALE GENOMIC DNA]</scope>
</reference>
<name>A0A6D2J0G8_9BRAS</name>
<protein>
    <recommendedName>
        <fullName evidence="3">CCHC-type domain-containing protein</fullName>
    </recommendedName>
</protein>
<keyword evidence="1" id="KW-0862">Zinc</keyword>
<gene>
    <name evidence="4" type="ORF">MERR_LOCUS18066</name>
</gene>
<dbReference type="GO" id="GO:0008270">
    <property type="term" value="F:zinc ion binding"/>
    <property type="evidence" value="ECO:0007669"/>
    <property type="project" value="UniProtKB-KW"/>
</dbReference>
<comment type="caution">
    <text evidence="4">The sequence shown here is derived from an EMBL/GenBank/DDBJ whole genome shotgun (WGS) entry which is preliminary data.</text>
</comment>
<dbReference type="PANTHER" id="PTHR34222:SF28">
    <property type="entry name" value="CCHC-TYPE DOMAIN-CONTAINING PROTEIN"/>
    <property type="match status" value="1"/>
</dbReference>
<keyword evidence="1" id="KW-0479">Metal-binding</keyword>
<keyword evidence="1" id="KW-0863">Zinc-finger</keyword>
<dbReference type="Proteomes" id="UP000467841">
    <property type="component" value="Unassembled WGS sequence"/>
</dbReference>
<dbReference type="OrthoDB" id="5544992at2759"/>
<feature type="domain" description="CCHC-type" evidence="3">
    <location>
        <begin position="234"/>
        <end position="249"/>
    </location>
</feature>
<dbReference type="PANTHER" id="PTHR34222">
    <property type="entry name" value="GAG_PRE-INTEGRS DOMAIN-CONTAINING PROTEIN"/>
    <property type="match status" value="1"/>
</dbReference>
<organism evidence="4 5">
    <name type="scientific">Microthlaspi erraticum</name>
    <dbReference type="NCBI Taxonomy" id="1685480"/>
    <lineage>
        <taxon>Eukaryota</taxon>
        <taxon>Viridiplantae</taxon>
        <taxon>Streptophyta</taxon>
        <taxon>Embryophyta</taxon>
        <taxon>Tracheophyta</taxon>
        <taxon>Spermatophyta</taxon>
        <taxon>Magnoliopsida</taxon>
        <taxon>eudicotyledons</taxon>
        <taxon>Gunneridae</taxon>
        <taxon>Pentapetalae</taxon>
        <taxon>rosids</taxon>
        <taxon>malvids</taxon>
        <taxon>Brassicales</taxon>
        <taxon>Brassicaceae</taxon>
        <taxon>Coluteocarpeae</taxon>
        <taxon>Microthlaspi</taxon>
    </lineage>
</organism>
<dbReference type="PROSITE" id="PS50158">
    <property type="entry name" value="ZF_CCHC"/>
    <property type="match status" value="1"/>
</dbReference>
<evidence type="ECO:0000256" key="1">
    <source>
        <dbReference type="PROSITE-ProRule" id="PRU00047"/>
    </source>
</evidence>
<dbReference type="EMBL" id="CACVBM020001098">
    <property type="protein sequence ID" value="CAA7030831.1"/>
    <property type="molecule type" value="Genomic_DNA"/>
</dbReference>
<proteinExistence type="predicted"/>
<accession>A0A6D2J0G8</accession>
<dbReference type="AlphaFoldDB" id="A0A6D2J0G8"/>
<evidence type="ECO:0000256" key="2">
    <source>
        <dbReference type="SAM" id="MobiDB-lite"/>
    </source>
</evidence>
<keyword evidence="5" id="KW-1185">Reference proteome</keyword>
<feature type="region of interest" description="Disordered" evidence="2">
    <location>
        <begin position="213"/>
        <end position="235"/>
    </location>
</feature>
<evidence type="ECO:0000313" key="5">
    <source>
        <dbReference type="Proteomes" id="UP000467841"/>
    </source>
</evidence>
<dbReference type="InterPro" id="IPR001878">
    <property type="entry name" value="Znf_CCHC"/>
</dbReference>
<evidence type="ECO:0000313" key="4">
    <source>
        <dbReference type="EMBL" id="CAA7030831.1"/>
    </source>
</evidence>
<dbReference type="InterPro" id="IPR029472">
    <property type="entry name" value="Copia-like_N"/>
</dbReference>